<proteinExistence type="predicted"/>
<comment type="subcellular location">
    <subcellularLocation>
        <location evidence="1">Membrane</location>
        <topology evidence="1">Multi-pass membrane protein</topology>
    </subcellularLocation>
</comment>
<dbReference type="GO" id="GO:0008381">
    <property type="term" value="F:mechanosensitive monoatomic ion channel activity"/>
    <property type="evidence" value="ECO:0007669"/>
    <property type="project" value="TreeGrafter"/>
</dbReference>
<dbReference type="PANTHER" id="PTHR30266:SF2">
    <property type="entry name" value="LARGE-CONDUCTANCE MECHANOSENSITIVE CHANNEL"/>
    <property type="match status" value="1"/>
</dbReference>
<dbReference type="Pfam" id="PF01741">
    <property type="entry name" value="MscL"/>
    <property type="match status" value="1"/>
</dbReference>
<keyword evidence="4 5" id="KW-0472">Membrane</keyword>
<dbReference type="PANTHER" id="PTHR30266">
    <property type="entry name" value="MECHANOSENSITIVE CHANNEL MSCL"/>
    <property type="match status" value="1"/>
</dbReference>
<dbReference type="GO" id="GO:0016020">
    <property type="term" value="C:membrane"/>
    <property type="evidence" value="ECO:0007669"/>
    <property type="project" value="UniProtKB-SubCell"/>
</dbReference>
<reference evidence="6 7" key="1">
    <citation type="journal article" date="2016" name="Nat. Commun.">
        <title>Thousands of microbial genomes shed light on interconnected biogeochemical processes in an aquifer system.</title>
        <authorList>
            <person name="Anantharaman K."/>
            <person name="Brown C.T."/>
            <person name="Hug L.A."/>
            <person name="Sharon I."/>
            <person name="Castelle C.J."/>
            <person name="Probst A.J."/>
            <person name="Thomas B.C."/>
            <person name="Singh A."/>
            <person name="Wilkins M.J."/>
            <person name="Karaoz U."/>
            <person name="Brodie E.L."/>
            <person name="Williams K.H."/>
            <person name="Hubbard S.S."/>
            <person name="Banfield J.F."/>
        </authorList>
    </citation>
    <scope>NUCLEOTIDE SEQUENCE [LARGE SCALE GENOMIC DNA]</scope>
</reference>
<dbReference type="SUPFAM" id="SSF81330">
    <property type="entry name" value="Gated mechanosensitive channel"/>
    <property type="match status" value="1"/>
</dbReference>
<evidence type="ECO:0000256" key="5">
    <source>
        <dbReference type="SAM" id="Phobius"/>
    </source>
</evidence>
<dbReference type="Gene3D" id="1.10.1200.120">
    <property type="entry name" value="Large-conductance mechanosensitive channel, MscL, domain 1"/>
    <property type="match status" value="1"/>
</dbReference>
<keyword evidence="3 5" id="KW-1133">Transmembrane helix</keyword>
<keyword evidence="2 5" id="KW-0812">Transmembrane</keyword>
<accession>A0A1F4W077</accession>
<feature type="transmembrane region" description="Helical" evidence="5">
    <location>
        <begin position="66"/>
        <end position="87"/>
    </location>
</feature>
<dbReference type="InterPro" id="IPR037673">
    <property type="entry name" value="MSC/AndL"/>
</dbReference>
<evidence type="ECO:0000256" key="3">
    <source>
        <dbReference type="ARBA" id="ARBA00022989"/>
    </source>
</evidence>
<dbReference type="InterPro" id="IPR036019">
    <property type="entry name" value="MscL_channel"/>
</dbReference>
<evidence type="ECO:0000313" key="7">
    <source>
        <dbReference type="Proteomes" id="UP000176614"/>
    </source>
</evidence>
<name>A0A1F4W077_UNCKA</name>
<evidence type="ECO:0000256" key="4">
    <source>
        <dbReference type="ARBA" id="ARBA00023136"/>
    </source>
</evidence>
<evidence type="ECO:0008006" key="8">
    <source>
        <dbReference type="Google" id="ProtNLM"/>
    </source>
</evidence>
<evidence type="ECO:0000256" key="2">
    <source>
        <dbReference type="ARBA" id="ARBA00022692"/>
    </source>
</evidence>
<dbReference type="AlphaFoldDB" id="A0A1F4W077"/>
<comment type="caution">
    <text evidence="6">The sequence shown here is derived from an EMBL/GenBank/DDBJ whole genome shotgun (WGS) entry which is preliminary data.</text>
</comment>
<evidence type="ECO:0000256" key="1">
    <source>
        <dbReference type="ARBA" id="ARBA00004141"/>
    </source>
</evidence>
<sequence length="95" mass="10532">MKNFLKFIKDQNILGLTIGFLLATSVGKVVSALVTDIVNPILGIFFGFTGTLNQAVLKLGPVEITWGHFAATLIDFLIIAFVIYVFVRVLRFDKK</sequence>
<dbReference type="Proteomes" id="UP000176614">
    <property type="component" value="Unassembled WGS sequence"/>
</dbReference>
<protein>
    <recommendedName>
        <fullName evidence="8">Mechanosensitive ion channel protein MscL</fullName>
    </recommendedName>
</protein>
<dbReference type="EMBL" id="MEVT01000014">
    <property type="protein sequence ID" value="OGC62668.1"/>
    <property type="molecule type" value="Genomic_DNA"/>
</dbReference>
<evidence type="ECO:0000313" key="6">
    <source>
        <dbReference type="EMBL" id="OGC62668.1"/>
    </source>
</evidence>
<organism evidence="6 7">
    <name type="scientific">candidate division WWE3 bacterium RIFOXYA2_FULL_46_9</name>
    <dbReference type="NCBI Taxonomy" id="1802636"/>
    <lineage>
        <taxon>Bacteria</taxon>
        <taxon>Katanobacteria</taxon>
    </lineage>
</organism>
<gene>
    <name evidence="6" type="ORF">A2264_02250</name>
</gene>